<keyword evidence="3" id="KW-1185">Reference proteome</keyword>
<feature type="chain" id="PRO_5040993788" description="Lipoprotein" evidence="1">
    <location>
        <begin position="19"/>
        <end position="131"/>
    </location>
</feature>
<dbReference type="AlphaFoldDB" id="A0A9X3XF24"/>
<proteinExistence type="predicted"/>
<reference evidence="2 3" key="1">
    <citation type="submission" date="2021-04" db="EMBL/GenBank/DDBJ databases">
        <title>Genome analysis of Polyangium sp.</title>
        <authorList>
            <person name="Li Y."/>
            <person name="Wang J."/>
        </authorList>
    </citation>
    <scope>NUCLEOTIDE SEQUENCE [LARGE SCALE GENOMIC DNA]</scope>
    <source>
        <strain evidence="2 3">SDU14</strain>
    </source>
</reference>
<protein>
    <recommendedName>
        <fullName evidence="4">Lipoprotein</fullName>
    </recommendedName>
</protein>
<dbReference type="Proteomes" id="UP001151081">
    <property type="component" value="Unassembled WGS sequence"/>
</dbReference>
<dbReference type="EMBL" id="JAGTJJ010000059">
    <property type="protein sequence ID" value="MDC3987838.1"/>
    <property type="molecule type" value="Genomic_DNA"/>
</dbReference>
<feature type="signal peptide" evidence="1">
    <location>
        <begin position="1"/>
        <end position="18"/>
    </location>
</feature>
<evidence type="ECO:0000313" key="2">
    <source>
        <dbReference type="EMBL" id="MDC3987838.1"/>
    </source>
</evidence>
<evidence type="ECO:0000256" key="1">
    <source>
        <dbReference type="SAM" id="SignalP"/>
    </source>
</evidence>
<evidence type="ECO:0000313" key="3">
    <source>
        <dbReference type="Proteomes" id="UP001151081"/>
    </source>
</evidence>
<dbReference type="PROSITE" id="PS51257">
    <property type="entry name" value="PROKAR_LIPOPROTEIN"/>
    <property type="match status" value="1"/>
</dbReference>
<accession>A0A9X3XF24</accession>
<sequence length="131" mass="13517">MVQKNLLFAGLGLVVAFATGCAPDIAGICERQEACYGGNEADIDACIATYEGQRDTAYGIGCGEEFDTIVACTDPLLECSSQSTGEMCMSNADCNGGTVCSNGQCTGKSFGVRGADADTCEAEQSAYSRCD</sequence>
<comment type="caution">
    <text evidence="2">The sequence shown here is derived from an EMBL/GenBank/DDBJ whole genome shotgun (WGS) entry which is preliminary data.</text>
</comment>
<organism evidence="2 3">
    <name type="scientific">Polyangium jinanense</name>
    <dbReference type="NCBI Taxonomy" id="2829994"/>
    <lineage>
        <taxon>Bacteria</taxon>
        <taxon>Pseudomonadati</taxon>
        <taxon>Myxococcota</taxon>
        <taxon>Polyangia</taxon>
        <taxon>Polyangiales</taxon>
        <taxon>Polyangiaceae</taxon>
        <taxon>Polyangium</taxon>
    </lineage>
</organism>
<gene>
    <name evidence="2" type="ORF">KEG57_45660</name>
</gene>
<dbReference type="RefSeq" id="WP_272427868.1">
    <property type="nucleotide sequence ID" value="NZ_JAGTJJ010000059.1"/>
</dbReference>
<keyword evidence="1" id="KW-0732">Signal</keyword>
<evidence type="ECO:0008006" key="4">
    <source>
        <dbReference type="Google" id="ProtNLM"/>
    </source>
</evidence>
<name>A0A9X3XF24_9BACT</name>